<evidence type="ECO:0000313" key="3">
    <source>
        <dbReference type="EMBL" id="NBC36429.1"/>
    </source>
</evidence>
<reference evidence="4" key="1">
    <citation type="submission" date="2020-01" db="EMBL/GenBank/DDBJ databases">
        <title>Sphingomonas sp. strain CSW-10.</title>
        <authorList>
            <person name="Chen W.-M."/>
        </authorList>
    </citation>
    <scope>NUCLEOTIDE SEQUENCE [LARGE SCALE GENOMIC DNA]</scope>
    <source>
        <strain evidence="4">FSY-8</strain>
    </source>
</reference>
<dbReference type="Proteomes" id="UP000753724">
    <property type="component" value="Unassembled WGS sequence"/>
</dbReference>
<proteinExistence type="predicted"/>
<feature type="transmembrane region" description="Helical" evidence="1">
    <location>
        <begin position="165"/>
        <end position="182"/>
    </location>
</feature>
<dbReference type="PANTHER" id="PTHR40407:SF1">
    <property type="entry name" value="HEPARAN-ALPHA-GLUCOSAMINIDE N-ACETYLTRANSFERASE CATALYTIC DOMAIN-CONTAINING PROTEIN"/>
    <property type="match status" value="1"/>
</dbReference>
<feature type="transmembrane region" description="Helical" evidence="1">
    <location>
        <begin position="106"/>
        <end position="125"/>
    </location>
</feature>
<keyword evidence="4" id="KW-1185">Reference proteome</keyword>
<feature type="domain" description="Heparan-alpha-glucosaminide N-acetyltransferase catalytic" evidence="2">
    <location>
        <begin position="25"/>
        <end position="236"/>
    </location>
</feature>
<feature type="transmembrane region" description="Helical" evidence="1">
    <location>
        <begin position="289"/>
        <end position="310"/>
    </location>
</feature>
<organism evidence="3 4">
    <name type="scientific">Novosphingobium ovatum</name>
    <dbReference type="NCBI Taxonomy" id="1908523"/>
    <lineage>
        <taxon>Bacteria</taxon>
        <taxon>Pseudomonadati</taxon>
        <taxon>Pseudomonadota</taxon>
        <taxon>Alphaproteobacteria</taxon>
        <taxon>Sphingomonadales</taxon>
        <taxon>Sphingomonadaceae</taxon>
        <taxon>Novosphingobium</taxon>
    </lineage>
</organism>
<gene>
    <name evidence="3" type="ORF">GTZ99_07665</name>
</gene>
<name>A0ABW9XD24_9SPHN</name>
<evidence type="ECO:0000256" key="1">
    <source>
        <dbReference type="SAM" id="Phobius"/>
    </source>
</evidence>
<feature type="transmembrane region" description="Helical" evidence="1">
    <location>
        <begin position="331"/>
        <end position="352"/>
    </location>
</feature>
<keyword evidence="1" id="KW-0812">Transmembrane</keyword>
<keyword evidence="1" id="KW-1133">Transmembrane helix</keyword>
<sequence length="401" mass="44512">MASLADAPPAAFSAPAAPVAATRTRLIAIDALRGLVMLFMLVDHVRETWFLHLQVTDPVDAHTTDPGLFFTRLLSAFCAPTFVALTGLSAWLYGQSHSKGEVSAFLLKRGAFLMLLELSLVTYAWPTQINTFPPPTIWLQVIWAIGISMVALAGIIHLPRPAQAAIGLIIVCGHNLLDPIRLTEGQPGFALWAMLHQRAAIHVTDWLTVKTTYPVLPWIGVIALGYACGPWFARGTDPAPRIRRLALLGAGLVAGFVVLRFSNIYGDKPWFIAETPLRTLMSFLALTKYPPSLLFLMPTMGTGCLLLAWFERLGQHPWMERLTHLGGAPMFYYVLHLYTLKAIYNVALALYGPTKGTVFGVDNLSTVWIWVALLIVPLYLPTRWFAALKQRRRDIGWLKYL</sequence>
<feature type="transmembrane region" description="Helical" evidence="1">
    <location>
        <begin position="137"/>
        <end position="158"/>
    </location>
</feature>
<dbReference type="InterPro" id="IPR012429">
    <property type="entry name" value="HGSNAT_cat"/>
</dbReference>
<feature type="transmembrane region" description="Helical" evidence="1">
    <location>
        <begin position="245"/>
        <end position="265"/>
    </location>
</feature>
<dbReference type="PANTHER" id="PTHR40407">
    <property type="entry name" value="MEMBRANE PROTEIN-LIKE PROTEIN"/>
    <property type="match status" value="1"/>
</dbReference>
<dbReference type="Pfam" id="PF07786">
    <property type="entry name" value="HGSNAT_cat"/>
    <property type="match status" value="1"/>
</dbReference>
<accession>A0ABW9XD24</accession>
<protein>
    <submittedName>
        <fullName evidence="3">DUF1624 domain-containing protein</fullName>
    </submittedName>
</protein>
<dbReference type="RefSeq" id="WP_161717733.1">
    <property type="nucleotide sequence ID" value="NZ_JAAAPO010000003.1"/>
</dbReference>
<evidence type="ECO:0000313" key="4">
    <source>
        <dbReference type="Proteomes" id="UP000753724"/>
    </source>
</evidence>
<keyword evidence="1" id="KW-0472">Membrane</keyword>
<dbReference type="EMBL" id="JAAAPO010000003">
    <property type="protein sequence ID" value="NBC36429.1"/>
    <property type="molecule type" value="Genomic_DNA"/>
</dbReference>
<feature type="transmembrane region" description="Helical" evidence="1">
    <location>
        <begin position="73"/>
        <end position="94"/>
    </location>
</feature>
<evidence type="ECO:0000259" key="2">
    <source>
        <dbReference type="Pfam" id="PF07786"/>
    </source>
</evidence>
<feature type="transmembrane region" description="Helical" evidence="1">
    <location>
        <begin position="367"/>
        <end position="386"/>
    </location>
</feature>
<feature type="transmembrane region" description="Helical" evidence="1">
    <location>
        <begin position="215"/>
        <end position="233"/>
    </location>
</feature>
<comment type="caution">
    <text evidence="3">The sequence shown here is derived from an EMBL/GenBank/DDBJ whole genome shotgun (WGS) entry which is preliminary data.</text>
</comment>